<evidence type="ECO:0000256" key="6">
    <source>
        <dbReference type="RuleBase" id="RU004379"/>
    </source>
</evidence>
<feature type="transmembrane region" description="Helical" evidence="6">
    <location>
        <begin position="6"/>
        <end position="25"/>
    </location>
</feature>
<dbReference type="Pfam" id="PF01027">
    <property type="entry name" value="Bax1-I"/>
    <property type="match status" value="1"/>
</dbReference>
<feature type="transmembrane region" description="Helical" evidence="6">
    <location>
        <begin position="60"/>
        <end position="82"/>
    </location>
</feature>
<sequence>TLFSGLSLILMLSLLNIFLGSVLILKVNLYLGLAIMCFFVLYDTQLIVEKFRLGDDDYIWHSVDLFLDFVNIFRKLLIILAMNKEDKKKK</sequence>
<gene>
    <name evidence="8" type="primary">LOC102805454</name>
</gene>
<keyword evidence="3 6" id="KW-0812">Transmembrane</keyword>
<feature type="non-terminal residue" evidence="8">
    <location>
        <position position="1"/>
    </location>
</feature>
<dbReference type="RefSeq" id="XP_006824591.1">
    <property type="nucleotide sequence ID" value="XM_006824528.1"/>
</dbReference>
<evidence type="ECO:0000313" key="7">
    <source>
        <dbReference type="Proteomes" id="UP000694865"/>
    </source>
</evidence>
<keyword evidence="4 6" id="KW-1133">Transmembrane helix</keyword>
<dbReference type="PANTHER" id="PTHR23291">
    <property type="entry name" value="BAX INHIBITOR-RELATED"/>
    <property type="match status" value="1"/>
</dbReference>
<dbReference type="GeneID" id="102805454"/>
<comment type="caution">
    <text evidence="6">Lacks conserved residue(s) required for the propagation of feature annotation.</text>
</comment>
<organism evidence="7 8">
    <name type="scientific">Saccoglossus kowalevskii</name>
    <name type="common">Acorn worm</name>
    <dbReference type="NCBI Taxonomy" id="10224"/>
    <lineage>
        <taxon>Eukaryota</taxon>
        <taxon>Metazoa</taxon>
        <taxon>Hemichordata</taxon>
        <taxon>Enteropneusta</taxon>
        <taxon>Harrimaniidae</taxon>
        <taxon>Saccoglossus</taxon>
    </lineage>
</organism>
<evidence type="ECO:0000313" key="8">
    <source>
        <dbReference type="RefSeq" id="XP_006824591.1"/>
    </source>
</evidence>
<name>A0ABM0MX50_SACKO</name>
<proteinExistence type="inferred from homology"/>
<reference evidence="8" key="1">
    <citation type="submission" date="2025-08" db="UniProtKB">
        <authorList>
            <consortium name="RefSeq"/>
        </authorList>
    </citation>
    <scope>IDENTIFICATION</scope>
    <source>
        <tissue evidence="8">Testes</tissue>
    </source>
</reference>
<evidence type="ECO:0000256" key="4">
    <source>
        <dbReference type="ARBA" id="ARBA00022989"/>
    </source>
</evidence>
<comment type="similarity">
    <text evidence="2 6">Belongs to the BI1 family.</text>
</comment>
<comment type="subcellular location">
    <subcellularLocation>
        <location evidence="1">Membrane</location>
        <topology evidence="1">Multi-pass membrane protein</topology>
    </subcellularLocation>
</comment>
<feature type="transmembrane region" description="Helical" evidence="6">
    <location>
        <begin position="30"/>
        <end position="48"/>
    </location>
</feature>
<evidence type="ECO:0000256" key="3">
    <source>
        <dbReference type="ARBA" id="ARBA00022692"/>
    </source>
</evidence>
<dbReference type="PANTHER" id="PTHR23291:SF32">
    <property type="entry name" value="BAX INHIBITOR 1"/>
    <property type="match status" value="1"/>
</dbReference>
<evidence type="ECO:0000256" key="5">
    <source>
        <dbReference type="ARBA" id="ARBA00023136"/>
    </source>
</evidence>
<evidence type="ECO:0000256" key="1">
    <source>
        <dbReference type="ARBA" id="ARBA00004141"/>
    </source>
</evidence>
<evidence type="ECO:0000256" key="2">
    <source>
        <dbReference type="ARBA" id="ARBA00010350"/>
    </source>
</evidence>
<keyword evidence="5 6" id="KW-0472">Membrane</keyword>
<keyword evidence="7" id="KW-1185">Reference proteome</keyword>
<dbReference type="Proteomes" id="UP000694865">
    <property type="component" value="Unplaced"/>
</dbReference>
<protein>
    <submittedName>
        <fullName evidence="8">Probable Bax inhibitor 1-like</fullName>
    </submittedName>
</protein>
<accession>A0ABM0MX50</accession>
<dbReference type="InterPro" id="IPR006214">
    <property type="entry name" value="Bax_inhibitor_1-related"/>
</dbReference>